<accession>A0ACC0PVJ6</accession>
<name>A0ACC0PVJ6_RHOML</name>
<gene>
    <name evidence="1" type="ORF">RHMOL_Rhmol02G0258800</name>
</gene>
<keyword evidence="2" id="KW-1185">Reference proteome</keyword>
<comment type="caution">
    <text evidence="1">The sequence shown here is derived from an EMBL/GenBank/DDBJ whole genome shotgun (WGS) entry which is preliminary data.</text>
</comment>
<evidence type="ECO:0000313" key="2">
    <source>
        <dbReference type="Proteomes" id="UP001062846"/>
    </source>
</evidence>
<evidence type="ECO:0000313" key="1">
    <source>
        <dbReference type="EMBL" id="KAI8569181.1"/>
    </source>
</evidence>
<sequence length="422" mass="47220">MLQPYACSFVPPVKSCLHNQGYVTQLQLPVKRIQNLKYYKHSLKNTFGERKTIIRSTKLLESHSSEDWHQSNPKKEHDDVVGKIQRGIFKIWDIFYRFIHPYAVMATIAGVTSVSLLPLESAADLSLPLLVGVLKASFNRLIKLVSIDEKYWLTSSIAMQTLVPYVLLNIYTGGINNLYDVEIDKVDKPYRPLVTGEVSIKSAIVIVSTTLVTSLAMGIMFQSPPLLYGLLAVFVVTSAYSIELPLLRWKRNPFLSAVTVLMMRGLVHVAYYVHIQKYVLGRPFVLTRSFVFALAILSLFAITFALLKDIPDVDGDRDNGVQSFCVLAGKEKVFWLCISMLLMGYGSAMVVGASSSCFTNKLVTVLGHAALASSLWLRAQSVDLDSKESTSSLYMFIWKATILCRVPSYSFRTLKESVSLDT</sequence>
<organism evidence="1 2">
    <name type="scientific">Rhododendron molle</name>
    <name type="common">Chinese azalea</name>
    <name type="synonym">Azalea mollis</name>
    <dbReference type="NCBI Taxonomy" id="49168"/>
    <lineage>
        <taxon>Eukaryota</taxon>
        <taxon>Viridiplantae</taxon>
        <taxon>Streptophyta</taxon>
        <taxon>Embryophyta</taxon>
        <taxon>Tracheophyta</taxon>
        <taxon>Spermatophyta</taxon>
        <taxon>Magnoliopsida</taxon>
        <taxon>eudicotyledons</taxon>
        <taxon>Gunneridae</taxon>
        <taxon>Pentapetalae</taxon>
        <taxon>asterids</taxon>
        <taxon>Ericales</taxon>
        <taxon>Ericaceae</taxon>
        <taxon>Ericoideae</taxon>
        <taxon>Rhodoreae</taxon>
        <taxon>Rhododendron</taxon>
    </lineage>
</organism>
<protein>
    <submittedName>
        <fullName evidence="1">Uncharacterized protein</fullName>
    </submittedName>
</protein>
<dbReference type="Proteomes" id="UP001062846">
    <property type="component" value="Chromosome 2"/>
</dbReference>
<reference evidence="1" key="1">
    <citation type="submission" date="2022-02" db="EMBL/GenBank/DDBJ databases">
        <title>Plant Genome Project.</title>
        <authorList>
            <person name="Zhang R.-G."/>
        </authorList>
    </citation>
    <scope>NUCLEOTIDE SEQUENCE</scope>
    <source>
        <strain evidence="1">AT1</strain>
    </source>
</reference>
<dbReference type="EMBL" id="CM046389">
    <property type="protein sequence ID" value="KAI8569181.1"/>
    <property type="molecule type" value="Genomic_DNA"/>
</dbReference>
<proteinExistence type="predicted"/>